<keyword evidence="1" id="KW-0732">Signal</keyword>
<reference evidence="3" key="1">
    <citation type="submission" date="2023-05" db="EMBL/GenBank/DDBJ databases">
        <title>Nepenthes gracilis genome sequencing.</title>
        <authorList>
            <person name="Fukushima K."/>
        </authorList>
    </citation>
    <scope>NUCLEOTIDE SEQUENCE</scope>
    <source>
        <strain evidence="3">SING2019-196</strain>
    </source>
</reference>
<proteinExistence type="predicted"/>
<dbReference type="InterPro" id="IPR058888">
    <property type="entry name" value="LLG1-like"/>
</dbReference>
<dbReference type="EMBL" id="BSYO01000006">
    <property type="protein sequence ID" value="GMH05887.1"/>
    <property type="molecule type" value="Genomic_DNA"/>
</dbReference>
<evidence type="ECO:0000313" key="4">
    <source>
        <dbReference type="Proteomes" id="UP001279734"/>
    </source>
</evidence>
<protein>
    <recommendedName>
        <fullName evidence="2">GPI-anchored protein LLG1-like domain-containing protein</fullName>
    </recommendedName>
</protein>
<evidence type="ECO:0000259" key="2">
    <source>
        <dbReference type="Pfam" id="PF26578"/>
    </source>
</evidence>
<accession>A0AAD3S7E5</accession>
<feature type="domain" description="GPI-anchored protein LLG1-like" evidence="2">
    <location>
        <begin position="54"/>
        <end position="130"/>
    </location>
</feature>
<dbReference type="PANTHER" id="PTHR31533">
    <property type="entry name" value="GPI-ANCHORED PROTEIN LLG1-RELATED-RELATED"/>
    <property type="match status" value="1"/>
</dbReference>
<feature type="chain" id="PRO_5041909559" description="GPI-anchored protein LLG1-like domain-containing protein" evidence="1">
    <location>
        <begin position="33"/>
        <end position="173"/>
    </location>
</feature>
<organism evidence="3 4">
    <name type="scientific">Nepenthes gracilis</name>
    <name type="common">Slender pitcher plant</name>
    <dbReference type="NCBI Taxonomy" id="150966"/>
    <lineage>
        <taxon>Eukaryota</taxon>
        <taxon>Viridiplantae</taxon>
        <taxon>Streptophyta</taxon>
        <taxon>Embryophyta</taxon>
        <taxon>Tracheophyta</taxon>
        <taxon>Spermatophyta</taxon>
        <taxon>Magnoliopsida</taxon>
        <taxon>eudicotyledons</taxon>
        <taxon>Gunneridae</taxon>
        <taxon>Pentapetalae</taxon>
        <taxon>Caryophyllales</taxon>
        <taxon>Nepenthaceae</taxon>
        <taxon>Nepenthes</taxon>
    </lineage>
</organism>
<dbReference type="AlphaFoldDB" id="A0AAD3S7E5"/>
<dbReference type="PANTHER" id="PTHR31533:SF2">
    <property type="entry name" value="GPI-ANCHORED PROTEIN LLG1"/>
    <property type="match status" value="1"/>
</dbReference>
<keyword evidence="4" id="KW-1185">Reference proteome</keyword>
<dbReference type="Proteomes" id="UP001279734">
    <property type="component" value="Unassembled WGS sequence"/>
</dbReference>
<gene>
    <name evidence="3" type="ORF">Nepgr_007727</name>
</gene>
<comment type="caution">
    <text evidence="3">The sequence shown here is derived from an EMBL/GenBank/DDBJ whole genome shotgun (WGS) entry which is preliminary data.</text>
</comment>
<name>A0AAD3S7E5_NEPGR</name>
<feature type="signal peptide" evidence="1">
    <location>
        <begin position="1"/>
        <end position="32"/>
    </location>
</feature>
<dbReference type="Pfam" id="PF26578">
    <property type="entry name" value="LLG1"/>
    <property type="match status" value="1"/>
</dbReference>
<sequence>MERNRWRSSASMAAAAMLLIFLNLSLSTSSSGDILDSQVSVGRKLLQAKQSCPVNFEFANYTIITSQCKEPLYPASVCCAAFKEFACPYVDEIEDEKNECAATMISYINLYGKYPPGLFEMECKEGKQGLACPATSAPSSSRSINDSASPIAYDKSLLLSLSATFLTILSQLL</sequence>
<evidence type="ECO:0000256" key="1">
    <source>
        <dbReference type="SAM" id="SignalP"/>
    </source>
</evidence>
<dbReference type="InterPro" id="IPR039307">
    <property type="entry name" value="LORELEI-like"/>
</dbReference>
<evidence type="ECO:0000313" key="3">
    <source>
        <dbReference type="EMBL" id="GMH05887.1"/>
    </source>
</evidence>